<dbReference type="InterPro" id="IPR014710">
    <property type="entry name" value="RmlC-like_jellyroll"/>
</dbReference>
<keyword evidence="1" id="KW-0805">Transcription regulation</keyword>
<dbReference type="Gene3D" id="2.60.120.10">
    <property type="entry name" value="Jelly Rolls"/>
    <property type="match status" value="1"/>
</dbReference>
<evidence type="ECO:0000259" key="4">
    <source>
        <dbReference type="PROSITE" id="PS01124"/>
    </source>
</evidence>
<evidence type="ECO:0000313" key="5">
    <source>
        <dbReference type="EMBL" id="URN94423.1"/>
    </source>
</evidence>
<evidence type="ECO:0000256" key="3">
    <source>
        <dbReference type="ARBA" id="ARBA00023163"/>
    </source>
</evidence>
<keyword evidence="3" id="KW-0804">Transcription</keyword>
<evidence type="ECO:0000256" key="1">
    <source>
        <dbReference type="ARBA" id="ARBA00023015"/>
    </source>
</evidence>
<dbReference type="Gene3D" id="1.10.10.60">
    <property type="entry name" value="Homeodomain-like"/>
    <property type="match status" value="2"/>
</dbReference>
<sequence length="297" mass="34246">MEAEYHFPNLTSTLQITGCHLGNYPANWSYPIHHHFLFELLYCKEGRVWQTVGNSSFFLDAGDWLLIKSGVSHTSENRSDQSYVIFNLHFDIDDPLVRSTLCEFDYLIVKSDEPIHDLLSKHLVELETATLHMNNSNTNEYQTAISRLVIQSHTLGLVALFVRHCIESTMKDAIETSKVQQSTVFETKIAYAIEEKLRNRHHHSIEEIASMLGMSRGQCTRIFSQVYGLSPRQYVSKLVLNEAKQLLVTTTLTMEEISERLGFQSASHFSRQFRRWTGVSPTTFRPKYSRSKHVNNQ</sequence>
<dbReference type="GO" id="GO:0003700">
    <property type="term" value="F:DNA-binding transcription factor activity"/>
    <property type="evidence" value="ECO:0007669"/>
    <property type="project" value="InterPro"/>
</dbReference>
<dbReference type="InterPro" id="IPR020449">
    <property type="entry name" value="Tscrpt_reg_AraC-type_HTH"/>
</dbReference>
<protein>
    <submittedName>
        <fullName evidence="5">AraC family transcriptional regulator</fullName>
    </submittedName>
</protein>
<dbReference type="SUPFAM" id="SSF46689">
    <property type="entry name" value="Homeodomain-like"/>
    <property type="match status" value="2"/>
</dbReference>
<dbReference type="KEGG" id="plig:NAG76_21810"/>
<dbReference type="PANTHER" id="PTHR43280:SF28">
    <property type="entry name" value="HTH-TYPE TRANSCRIPTIONAL ACTIVATOR RHAS"/>
    <property type="match status" value="1"/>
</dbReference>
<dbReference type="PRINTS" id="PR00032">
    <property type="entry name" value="HTHARAC"/>
</dbReference>
<organism evidence="5 6">
    <name type="scientific">Candidatus Pristimantibacillus lignocellulolyticus</name>
    <dbReference type="NCBI Taxonomy" id="2994561"/>
    <lineage>
        <taxon>Bacteria</taxon>
        <taxon>Bacillati</taxon>
        <taxon>Bacillota</taxon>
        <taxon>Bacilli</taxon>
        <taxon>Bacillales</taxon>
        <taxon>Paenibacillaceae</taxon>
        <taxon>Candidatus Pristimantibacillus</taxon>
    </lineage>
</organism>
<dbReference type="AlphaFoldDB" id="A0A9J6ZEF8"/>
<proteinExistence type="predicted"/>
<dbReference type="PANTHER" id="PTHR43280">
    <property type="entry name" value="ARAC-FAMILY TRANSCRIPTIONAL REGULATOR"/>
    <property type="match status" value="1"/>
</dbReference>
<gene>
    <name evidence="5" type="ORF">NAG76_21810</name>
</gene>
<dbReference type="SUPFAM" id="SSF51215">
    <property type="entry name" value="Regulatory protein AraC"/>
    <property type="match status" value="1"/>
</dbReference>
<dbReference type="InterPro" id="IPR018060">
    <property type="entry name" value="HTH_AraC"/>
</dbReference>
<dbReference type="PROSITE" id="PS01124">
    <property type="entry name" value="HTH_ARAC_FAMILY_2"/>
    <property type="match status" value="1"/>
</dbReference>
<feature type="domain" description="HTH araC/xylS-type" evidence="4">
    <location>
        <begin position="187"/>
        <end position="287"/>
    </location>
</feature>
<dbReference type="CDD" id="cd02208">
    <property type="entry name" value="cupin_RmlC-like"/>
    <property type="match status" value="1"/>
</dbReference>
<name>A0A9J6ZEF8_9BACL</name>
<dbReference type="Pfam" id="PF02311">
    <property type="entry name" value="AraC_binding"/>
    <property type="match status" value="1"/>
</dbReference>
<dbReference type="GO" id="GO:0043565">
    <property type="term" value="F:sequence-specific DNA binding"/>
    <property type="evidence" value="ECO:0007669"/>
    <property type="project" value="InterPro"/>
</dbReference>
<dbReference type="EMBL" id="CP097899">
    <property type="protein sequence ID" value="URN94423.1"/>
    <property type="molecule type" value="Genomic_DNA"/>
</dbReference>
<evidence type="ECO:0000313" key="6">
    <source>
        <dbReference type="Proteomes" id="UP001056756"/>
    </source>
</evidence>
<dbReference type="SMART" id="SM00342">
    <property type="entry name" value="HTH_ARAC"/>
    <property type="match status" value="1"/>
</dbReference>
<dbReference type="InterPro" id="IPR009057">
    <property type="entry name" value="Homeodomain-like_sf"/>
</dbReference>
<evidence type="ECO:0000256" key="2">
    <source>
        <dbReference type="ARBA" id="ARBA00023125"/>
    </source>
</evidence>
<keyword evidence="2" id="KW-0238">DNA-binding</keyword>
<dbReference type="Pfam" id="PF12833">
    <property type="entry name" value="HTH_18"/>
    <property type="match status" value="1"/>
</dbReference>
<dbReference type="InterPro" id="IPR037923">
    <property type="entry name" value="HTH-like"/>
</dbReference>
<dbReference type="Proteomes" id="UP001056756">
    <property type="component" value="Chromosome"/>
</dbReference>
<dbReference type="InterPro" id="IPR003313">
    <property type="entry name" value="AraC-bd"/>
</dbReference>
<accession>A0A9J6ZEF8</accession>
<reference evidence="5" key="1">
    <citation type="submission" date="2022-05" db="EMBL/GenBank/DDBJ databases">
        <title>Novel bacterial taxa in a minimal lignocellulolytic consortium and its capacity to transform plastics disclosed by genome-resolved metagenomics.</title>
        <authorList>
            <person name="Rodriguez C.A.D."/>
            <person name="Diaz-Garcia L."/>
            <person name="Herrera K."/>
            <person name="Tarazona N.A."/>
            <person name="Sproer C."/>
            <person name="Overmann J."/>
            <person name="Jimenez D.J."/>
        </authorList>
    </citation>
    <scope>NUCLEOTIDE SEQUENCE</scope>
    <source>
        <strain evidence="5">MAG5</strain>
    </source>
</reference>